<dbReference type="SMART" id="SM00304">
    <property type="entry name" value="HAMP"/>
    <property type="match status" value="1"/>
</dbReference>
<evidence type="ECO:0000259" key="5">
    <source>
        <dbReference type="PROSITE" id="PS50111"/>
    </source>
</evidence>
<organism evidence="7 8">
    <name type="scientific">Ohtaekwangia kribbensis</name>
    <dbReference type="NCBI Taxonomy" id="688913"/>
    <lineage>
        <taxon>Bacteria</taxon>
        <taxon>Pseudomonadati</taxon>
        <taxon>Bacteroidota</taxon>
        <taxon>Cytophagia</taxon>
        <taxon>Cytophagales</taxon>
        <taxon>Fulvivirgaceae</taxon>
        <taxon>Ohtaekwangia</taxon>
    </lineage>
</organism>
<dbReference type="EMBL" id="JBHTKA010000001">
    <property type="protein sequence ID" value="MFD0998165.1"/>
    <property type="molecule type" value="Genomic_DNA"/>
</dbReference>
<evidence type="ECO:0000256" key="3">
    <source>
        <dbReference type="PROSITE-ProRule" id="PRU00284"/>
    </source>
</evidence>
<gene>
    <name evidence="7" type="ORF">ACFQ21_02565</name>
</gene>
<dbReference type="Pfam" id="PF12729">
    <property type="entry name" value="4HB_MCP_1"/>
    <property type="match status" value="2"/>
</dbReference>
<keyword evidence="1" id="KW-0145">Chemotaxis</keyword>
<name>A0ABW3JWT8_9BACT</name>
<dbReference type="RefSeq" id="WP_377574398.1">
    <property type="nucleotide sequence ID" value="NZ_JBHTKA010000001.1"/>
</dbReference>
<dbReference type="Gene3D" id="1.10.287.950">
    <property type="entry name" value="Methyl-accepting chemotaxis protein"/>
    <property type="match status" value="1"/>
</dbReference>
<dbReference type="SMART" id="SM00283">
    <property type="entry name" value="MA"/>
    <property type="match status" value="1"/>
</dbReference>
<dbReference type="InterPro" id="IPR003660">
    <property type="entry name" value="HAMP_dom"/>
</dbReference>
<dbReference type="Proteomes" id="UP001597112">
    <property type="component" value="Unassembled WGS sequence"/>
</dbReference>
<feature type="domain" description="Methyl-accepting transducer" evidence="5">
    <location>
        <begin position="433"/>
        <end position="648"/>
    </location>
</feature>
<evidence type="ECO:0000256" key="1">
    <source>
        <dbReference type="ARBA" id="ARBA00022500"/>
    </source>
</evidence>
<dbReference type="PANTHER" id="PTHR43531">
    <property type="entry name" value="PROTEIN ICFG"/>
    <property type="match status" value="1"/>
</dbReference>
<dbReference type="Pfam" id="PF00015">
    <property type="entry name" value="MCPsignal"/>
    <property type="match status" value="1"/>
</dbReference>
<dbReference type="PROSITE" id="PS50111">
    <property type="entry name" value="CHEMOTAXIS_TRANSDUC_2"/>
    <property type="match status" value="1"/>
</dbReference>
<proteinExistence type="inferred from homology"/>
<evidence type="ECO:0000256" key="2">
    <source>
        <dbReference type="ARBA" id="ARBA00029447"/>
    </source>
</evidence>
<dbReference type="PROSITE" id="PS50885">
    <property type="entry name" value="HAMP"/>
    <property type="match status" value="1"/>
</dbReference>
<feature type="domain" description="HAMP" evidence="6">
    <location>
        <begin position="336"/>
        <end position="388"/>
    </location>
</feature>
<dbReference type="CDD" id="cd06225">
    <property type="entry name" value="HAMP"/>
    <property type="match status" value="1"/>
</dbReference>
<dbReference type="InterPro" id="IPR024478">
    <property type="entry name" value="HlyB_4HB_MCP"/>
</dbReference>
<accession>A0ABW3JWT8</accession>
<dbReference type="PANTHER" id="PTHR43531:SF11">
    <property type="entry name" value="METHYL-ACCEPTING CHEMOTAXIS PROTEIN 3"/>
    <property type="match status" value="1"/>
</dbReference>
<evidence type="ECO:0000259" key="6">
    <source>
        <dbReference type="PROSITE" id="PS50885"/>
    </source>
</evidence>
<keyword evidence="4" id="KW-1133">Transmembrane helix</keyword>
<keyword evidence="4" id="KW-0472">Membrane</keyword>
<protein>
    <submittedName>
        <fullName evidence="7">Methyl-accepting chemotaxis protein</fullName>
    </submittedName>
</protein>
<dbReference type="InterPro" id="IPR051310">
    <property type="entry name" value="MCP_chemotaxis"/>
</dbReference>
<comment type="similarity">
    <text evidence="2">Belongs to the methyl-accepting chemotaxis (MCP) protein family.</text>
</comment>
<sequence>MFNRMTIRHKLILVFAVLIALMCSIFTVSYYNTGAINDRLNVIVDQKVVQQHTIRQIRHYTSLLIIYQKRISIEKDEQKMSDVAWDIDNTLRLAKGELEKLKSMSSGELLTLAEQIDPRLNDLARVSTDVMKLATANTEYVASDRILNESYKQLTKANSILNILSDQLVKTGTKGQVADVSRIRELLFDLFMQEKNLVIYTSDEQQARELSQAIPLESKLDSVTSALRLGLSGKSAELLDRYSSQFTAFYTTHREIVELARKKTNTKAFSLSNTQGDQIAAALIKNIDAYLSVVKADLQRDRVETDDIYSGAVRFMLLTIICSIVMSVLMALWLLKDIGGSLTVASQALHKIASGDFSADVKINTQDEIGLMLKELQAMIIKLRNSVDIAKRVSKGDLTIDFKAIRNFGGELDESLEQMVHNLREVALTIYNGAQQVTSASVQVAAAAQQMSQGAQEQASATEEVSSSMEQMAANILQNTDNSKETDTIATKALHDIEISSQSVASAVDAITSIADKIMVIEEIASKTDLLALNASVEAARAGEHGKGFAVVAAEVRKLAERSQRAATEISEISAQTVRQARESRTLLSNTLPDINRTASLVQDIAAASVEQSQGADQINRAIQQLSQVTQGNASAAEEMSSNAEELNSQAEELRIAISYFKVDHSMQTMLHAKQKRGDKKMFAKQSTVHASASGEGFDLKLDNAASDQDFTEF</sequence>
<evidence type="ECO:0000313" key="8">
    <source>
        <dbReference type="Proteomes" id="UP001597112"/>
    </source>
</evidence>
<dbReference type="SUPFAM" id="SSF58104">
    <property type="entry name" value="Methyl-accepting chemotaxis protein (MCP) signaling domain"/>
    <property type="match status" value="1"/>
</dbReference>
<keyword evidence="8" id="KW-1185">Reference proteome</keyword>
<reference evidence="8" key="1">
    <citation type="journal article" date="2019" name="Int. J. Syst. Evol. Microbiol.">
        <title>The Global Catalogue of Microorganisms (GCM) 10K type strain sequencing project: providing services to taxonomists for standard genome sequencing and annotation.</title>
        <authorList>
            <consortium name="The Broad Institute Genomics Platform"/>
            <consortium name="The Broad Institute Genome Sequencing Center for Infectious Disease"/>
            <person name="Wu L."/>
            <person name="Ma J."/>
        </authorList>
    </citation>
    <scope>NUCLEOTIDE SEQUENCE [LARGE SCALE GENOMIC DNA]</scope>
    <source>
        <strain evidence="8">CCUG 58938</strain>
    </source>
</reference>
<evidence type="ECO:0000313" key="7">
    <source>
        <dbReference type="EMBL" id="MFD0998165.1"/>
    </source>
</evidence>
<keyword evidence="3" id="KW-0807">Transducer</keyword>
<dbReference type="InterPro" id="IPR004089">
    <property type="entry name" value="MCPsignal_dom"/>
</dbReference>
<comment type="caution">
    <text evidence="7">The sequence shown here is derived from an EMBL/GenBank/DDBJ whole genome shotgun (WGS) entry which is preliminary data.</text>
</comment>
<dbReference type="Pfam" id="PF00672">
    <property type="entry name" value="HAMP"/>
    <property type="match status" value="1"/>
</dbReference>
<dbReference type="Gene3D" id="6.10.340.10">
    <property type="match status" value="1"/>
</dbReference>
<keyword evidence="4" id="KW-0812">Transmembrane</keyword>
<feature type="transmembrane region" description="Helical" evidence="4">
    <location>
        <begin position="12"/>
        <end position="31"/>
    </location>
</feature>
<evidence type="ECO:0000256" key="4">
    <source>
        <dbReference type="SAM" id="Phobius"/>
    </source>
</evidence>